<evidence type="ECO:0000313" key="1">
    <source>
        <dbReference type="EMBL" id="ADB17715.1"/>
    </source>
</evidence>
<keyword evidence="2" id="KW-1185">Reference proteome</keyword>
<accession>D2R9G5</accession>
<gene>
    <name evidence="1" type="ordered locus">Psta_3051</name>
</gene>
<sequence length="226" mass="25261">MQNLRICTMNKKSQLDAIILAEVLRLQRWAGGEHVPADRIFGLMNGFESVVDQESESFGISRDTQDKVENLLEDVEYGTQSTDGMAIKDRLRRDHVAESDAGRVMQLCRLQSRFVDSVNAIANGVGSVFAYITRRRQPEQNWFGSLHYIELVDCTEGVRKKLHAVFAPAIPRVGEYVTPENGPAMRVVGVDHVVASQGDDESVVHNILIPHVLLEMDDNDEVASNE</sequence>
<dbReference type="EMBL" id="CP001848">
    <property type="protein sequence ID" value="ADB17715.1"/>
    <property type="molecule type" value="Genomic_DNA"/>
</dbReference>
<dbReference type="HOGENOM" id="CLU_1223828_0_0_0"/>
<proteinExistence type="predicted"/>
<dbReference type="STRING" id="530564.Psta_3051"/>
<dbReference type="KEGG" id="psl:Psta_3051"/>
<organism evidence="1 2">
    <name type="scientific">Pirellula staleyi (strain ATCC 27377 / DSM 6068 / ICPB 4128)</name>
    <name type="common">Pirella staleyi</name>
    <dbReference type="NCBI Taxonomy" id="530564"/>
    <lineage>
        <taxon>Bacteria</taxon>
        <taxon>Pseudomonadati</taxon>
        <taxon>Planctomycetota</taxon>
        <taxon>Planctomycetia</taxon>
        <taxon>Pirellulales</taxon>
        <taxon>Pirellulaceae</taxon>
        <taxon>Pirellula</taxon>
    </lineage>
</organism>
<protein>
    <submittedName>
        <fullName evidence="1">Uncharacterized protein</fullName>
    </submittedName>
</protein>
<dbReference type="AlphaFoldDB" id="D2R9G5"/>
<dbReference type="Proteomes" id="UP000001887">
    <property type="component" value="Chromosome"/>
</dbReference>
<name>D2R9G5_PIRSD</name>
<evidence type="ECO:0000313" key="2">
    <source>
        <dbReference type="Proteomes" id="UP000001887"/>
    </source>
</evidence>
<reference evidence="1 2" key="1">
    <citation type="journal article" date="2009" name="Stand. Genomic Sci.">
        <title>Complete genome sequence of Pirellula staleyi type strain (ATCC 27377).</title>
        <authorList>
            <person name="Clum A."/>
            <person name="Tindall B.J."/>
            <person name="Sikorski J."/>
            <person name="Ivanova N."/>
            <person name="Mavrommatis K."/>
            <person name="Lucas S."/>
            <person name="Glavina del Rio T."/>
            <person name="Nolan M."/>
            <person name="Chen F."/>
            <person name="Tice H."/>
            <person name="Pitluck S."/>
            <person name="Cheng J.F."/>
            <person name="Chertkov O."/>
            <person name="Brettin T."/>
            <person name="Han C."/>
            <person name="Detter J.C."/>
            <person name="Kuske C."/>
            <person name="Bruce D."/>
            <person name="Goodwin L."/>
            <person name="Ovchinikova G."/>
            <person name="Pati A."/>
            <person name="Mikhailova N."/>
            <person name="Chen A."/>
            <person name="Palaniappan K."/>
            <person name="Land M."/>
            <person name="Hauser L."/>
            <person name="Chang Y.J."/>
            <person name="Jeffries C.D."/>
            <person name="Chain P."/>
            <person name="Rohde M."/>
            <person name="Goker M."/>
            <person name="Bristow J."/>
            <person name="Eisen J.A."/>
            <person name="Markowitz V."/>
            <person name="Hugenholtz P."/>
            <person name="Kyrpides N.C."/>
            <person name="Klenk H.P."/>
            <person name="Lapidus A."/>
        </authorList>
    </citation>
    <scope>NUCLEOTIDE SEQUENCE [LARGE SCALE GENOMIC DNA]</scope>
    <source>
        <strain evidence="2">ATCC 27377 / DSM 6068 / ICPB 4128</strain>
    </source>
</reference>